<evidence type="ECO:0000256" key="3">
    <source>
        <dbReference type="PROSITE-ProRule" id="PRU00023"/>
    </source>
</evidence>
<gene>
    <name evidence="4" type="ORF">TKK_005600</name>
</gene>
<keyword evidence="1" id="KW-0677">Repeat</keyword>
<sequence>MLPDISKLSIHDSAEPTRRFRCKKRQQLQLCCPQLMFYVFCKKRECVEWEQLLTLCDSCLHKLTTADLVDESGNTVFHVLLGWGTRPIDDDAICLQTIKRLLQDGGPAFAQVIGLPDRLGRTPLHLAAKNKFRETMKFMLVRCRDSWQEPLGGLAANGSSALHTLLDALKEGEPSEDFHEVIELMLSQCRDLLWVGDKHGRTPLHIAAQNHQDAVASYLLQFYR</sequence>
<reference evidence="4 5" key="1">
    <citation type="journal article" date="2024" name="bioRxiv">
        <title>A reference genome for Trichogramma kaykai: A tiny desert-dwelling parasitoid wasp with competing sex-ratio distorters.</title>
        <authorList>
            <person name="Culotta J."/>
            <person name="Lindsey A.R."/>
        </authorList>
    </citation>
    <scope>NUCLEOTIDE SEQUENCE [LARGE SCALE GENOMIC DNA]</scope>
    <source>
        <strain evidence="4 5">KSX58</strain>
    </source>
</reference>
<accession>A0ABD2X842</accession>
<dbReference type="SMART" id="SM00248">
    <property type="entry name" value="ANK"/>
    <property type="match status" value="3"/>
</dbReference>
<dbReference type="InterPro" id="IPR002110">
    <property type="entry name" value="Ankyrin_rpt"/>
</dbReference>
<name>A0ABD2X842_9HYME</name>
<keyword evidence="5" id="KW-1185">Reference proteome</keyword>
<evidence type="ECO:0000256" key="1">
    <source>
        <dbReference type="ARBA" id="ARBA00022737"/>
    </source>
</evidence>
<comment type="caution">
    <text evidence="4">The sequence shown here is derived from an EMBL/GenBank/DDBJ whole genome shotgun (WGS) entry which is preliminary data.</text>
</comment>
<protein>
    <submittedName>
        <fullName evidence="4">Uncharacterized protein</fullName>
    </submittedName>
</protein>
<dbReference type="Pfam" id="PF00023">
    <property type="entry name" value="Ank"/>
    <property type="match status" value="2"/>
</dbReference>
<evidence type="ECO:0000313" key="4">
    <source>
        <dbReference type="EMBL" id="KAL3401299.1"/>
    </source>
</evidence>
<dbReference type="EMBL" id="JBJJXI010000048">
    <property type="protein sequence ID" value="KAL3401299.1"/>
    <property type="molecule type" value="Genomic_DNA"/>
</dbReference>
<organism evidence="4 5">
    <name type="scientific">Trichogramma kaykai</name>
    <dbReference type="NCBI Taxonomy" id="54128"/>
    <lineage>
        <taxon>Eukaryota</taxon>
        <taxon>Metazoa</taxon>
        <taxon>Ecdysozoa</taxon>
        <taxon>Arthropoda</taxon>
        <taxon>Hexapoda</taxon>
        <taxon>Insecta</taxon>
        <taxon>Pterygota</taxon>
        <taxon>Neoptera</taxon>
        <taxon>Endopterygota</taxon>
        <taxon>Hymenoptera</taxon>
        <taxon>Apocrita</taxon>
        <taxon>Proctotrupomorpha</taxon>
        <taxon>Chalcidoidea</taxon>
        <taxon>Trichogrammatidae</taxon>
        <taxon>Trichogramma</taxon>
    </lineage>
</organism>
<dbReference type="SUPFAM" id="SSF48403">
    <property type="entry name" value="Ankyrin repeat"/>
    <property type="match status" value="1"/>
</dbReference>
<dbReference type="AlphaFoldDB" id="A0ABD2X842"/>
<proteinExistence type="predicted"/>
<dbReference type="PROSITE" id="PS50088">
    <property type="entry name" value="ANK_REPEAT"/>
    <property type="match status" value="1"/>
</dbReference>
<dbReference type="PANTHER" id="PTHR24186">
    <property type="entry name" value="PROTEIN PHOSPHATASE 1 REGULATORY SUBUNIT"/>
    <property type="match status" value="1"/>
</dbReference>
<dbReference type="Gene3D" id="1.25.40.20">
    <property type="entry name" value="Ankyrin repeat-containing domain"/>
    <property type="match status" value="2"/>
</dbReference>
<dbReference type="PANTHER" id="PTHR24186:SF38">
    <property type="entry name" value="ANKYRIN REPEAT FAMILY PROTEIN"/>
    <property type="match status" value="1"/>
</dbReference>
<evidence type="ECO:0000256" key="2">
    <source>
        <dbReference type="ARBA" id="ARBA00023043"/>
    </source>
</evidence>
<evidence type="ECO:0000313" key="5">
    <source>
        <dbReference type="Proteomes" id="UP001627154"/>
    </source>
</evidence>
<dbReference type="Proteomes" id="UP001627154">
    <property type="component" value="Unassembled WGS sequence"/>
</dbReference>
<dbReference type="InterPro" id="IPR036770">
    <property type="entry name" value="Ankyrin_rpt-contain_sf"/>
</dbReference>
<dbReference type="PROSITE" id="PS50297">
    <property type="entry name" value="ANK_REP_REGION"/>
    <property type="match status" value="1"/>
</dbReference>
<feature type="repeat" description="ANK" evidence="3">
    <location>
        <begin position="199"/>
        <end position="221"/>
    </location>
</feature>
<keyword evidence="2 3" id="KW-0040">ANK repeat</keyword>